<evidence type="ECO:0000259" key="2">
    <source>
        <dbReference type="Pfam" id="PF04773"/>
    </source>
</evidence>
<dbReference type="Pfam" id="PF04773">
    <property type="entry name" value="FecR"/>
    <property type="match status" value="1"/>
</dbReference>
<dbReference type="Pfam" id="PF16344">
    <property type="entry name" value="FecR_C"/>
    <property type="match status" value="1"/>
</dbReference>
<protein>
    <submittedName>
        <fullName evidence="4">FecR domain-containing protein</fullName>
    </submittedName>
</protein>
<keyword evidence="5" id="KW-1185">Reference proteome</keyword>
<dbReference type="Gene3D" id="3.55.50.30">
    <property type="match status" value="1"/>
</dbReference>
<keyword evidence="1" id="KW-1133">Transmembrane helix</keyword>
<reference evidence="4 5" key="1">
    <citation type="submission" date="2024-02" db="EMBL/GenBank/DDBJ databases">
        <title>Whole genome sequencing of Parabacteroides sp. AD58.</title>
        <authorList>
            <person name="Chaplin A.V."/>
            <person name="Pikina A.P."/>
            <person name="Sokolova S.R."/>
            <person name="Korostin D.O."/>
            <person name="Efimov B.A."/>
        </authorList>
    </citation>
    <scope>NUCLEOTIDE SEQUENCE [LARGE SCALE GENOMIC DNA]</scope>
    <source>
        <strain evidence="4 5">AD58</strain>
    </source>
</reference>
<dbReference type="RefSeq" id="WP_251968616.1">
    <property type="nucleotide sequence ID" value="NZ_CP146284.1"/>
</dbReference>
<dbReference type="PANTHER" id="PTHR30273">
    <property type="entry name" value="PERIPLASMIC SIGNAL SENSOR AND SIGMA FACTOR ACTIVATOR FECR-RELATED"/>
    <property type="match status" value="1"/>
</dbReference>
<gene>
    <name evidence="4" type="ORF">NEE14_008960</name>
</gene>
<evidence type="ECO:0000259" key="3">
    <source>
        <dbReference type="Pfam" id="PF16344"/>
    </source>
</evidence>
<dbReference type="InterPro" id="IPR012373">
    <property type="entry name" value="Ferrdict_sens_TM"/>
</dbReference>
<feature type="transmembrane region" description="Helical" evidence="1">
    <location>
        <begin position="49"/>
        <end position="67"/>
    </location>
</feature>
<dbReference type="InterPro" id="IPR032508">
    <property type="entry name" value="FecR_C"/>
</dbReference>
<keyword evidence="1" id="KW-0812">Transmembrane</keyword>
<accession>A0ABZ2IIE2</accession>
<dbReference type="Gene3D" id="2.60.120.1440">
    <property type="match status" value="1"/>
</dbReference>
<feature type="domain" description="FecR protein" evidence="2">
    <location>
        <begin position="87"/>
        <end position="173"/>
    </location>
</feature>
<dbReference type="PIRSF" id="PIRSF018266">
    <property type="entry name" value="FecR"/>
    <property type="match status" value="1"/>
</dbReference>
<dbReference type="Proteomes" id="UP001320603">
    <property type="component" value="Chromosome"/>
</dbReference>
<evidence type="ECO:0000313" key="4">
    <source>
        <dbReference type="EMBL" id="WWV65168.1"/>
    </source>
</evidence>
<dbReference type="InterPro" id="IPR006860">
    <property type="entry name" value="FecR"/>
</dbReference>
<evidence type="ECO:0000313" key="5">
    <source>
        <dbReference type="Proteomes" id="UP001320603"/>
    </source>
</evidence>
<sequence>MNQERHKTEWEERIRFVARYYRENVFDPEIGWKKFAAERNIRSRVRIPVWIWQIAAVCLLAIGYGIYRMIEQNQPEWVVITASSTRGKEVFLPDSSRVSLAALAELRYDAKQFGKDNRQVELKGKAFYQVKHREDLPFRVQTHLGNVVVLGTSFLVRELKTAMEVQVLQGRVRMEAGKKKSVLLEAGMSGLYSETNGSIQVRQEADENCLSWKTGELVFRETPLPKVIHDIEVCYEVKLTDLSRASDSLRLSATFKKKPIEEVLLIINQTLDTHLVIEKSRQ</sequence>
<proteinExistence type="predicted"/>
<keyword evidence="1" id="KW-0472">Membrane</keyword>
<organism evidence="4 5">
    <name type="scientific">Parabacteroides absconsus</name>
    <dbReference type="NCBI Taxonomy" id="2951805"/>
    <lineage>
        <taxon>Bacteria</taxon>
        <taxon>Pseudomonadati</taxon>
        <taxon>Bacteroidota</taxon>
        <taxon>Bacteroidia</taxon>
        <taxon>Bacteroidales</taxon>
        <taxon>Tannerellaceae</taxon>
        <taxon>Parabacteroides</taxon>
    </lineage>
</organism>
<name>A0ABZ2IIE2_9BACT</name>
<dbReference type="EMBL" id="CP146284">
    <property type="protein sequence ID" value="WWV65168.1"/>
    <property type="molecule type" value="Genomic_DNA"/>
</dbReference>
<evidence type="ECO:0000256" key="1">
    <source>
        <dbReference type="SAM" id="Phobius"/>
    </source>
</evidence>
<feature type="domain" description="Protein FecR C-terminal" evidence="3">
    <location>
        <begin position="216"/>
        <end position="279"/>
    </location>
</feature>
<dbReference type="PANTHER" id="PTHR30273:SF2">
    <property type="entry name" value="PROTEIN FECR"/>
    <property type="match status" value="1"/>
</dbReference>